<dbReference type="Gene3D" id="1.10.1200.10">
    <property type="entry name" value="ACP-like"/>
    <property type="match status" value="1"/>
</dbReference>
<reference evidence="5 6" key="1">
    <citation type="submission" date="2024-08" db="EMBL/GenBank/DDBJ databases">
        <authorList>
            <person name="Cucini C."/>
            <person name="Frati F."/>
        </authorList>
    </citation>
    <scope>NUCLEOTIDE SEQUENCE [LARGE SCALE GENOMIC DNA]</scope>
</reference>
<dbReference type="InterPro" id="IPR001227">
    <property type="entry name" value="Ac_transferase_dom_sf"/>
</dbReference>
<dbReference type="Pfam" id="PF22621">
    <property type="entry name" value="CurL-like_PKS_C"/>
    <property type="match status" value="1"/>
</dbReference>
<evidence type="ECO:0000259" key="3">
    <source>
        <dbReference type="PROSITE" id="PS50075"/>
    </source>
</evidence>
<dbReference type="InterPro" id="IPR049900">
    <property type="entry name" value="PKS_mFAS_DH"/>
</dbReference>
<dbReference type="Pfam" id="PF14765">
    <property type="entry name" value="PS-DH"/>
    <property type="match status" value="1"/>
</dbReference>
<dbReference type="Gene3D" id="3.40.50.150">
    <property type="entry name" value="Vaccinia Virus protein VP39"/>
    <property type="match status" value="1"/>
</dbReference>
<feature type="domain" description="PKS/mFAS DH" evidence="4">
    <location>
        <begin position="669"/>
        <end position="967"/>
    </location>
</feature>
<dbReference type="SUPFAM" id="SSF51735">
    <property type="entry name" value="NAD(P)-binding Rossmann-fold domains"/>
    <property type="match status" value="1"/>
</dbReference>
<dbReference type="Pfam" id="PF21089">
    <property type="entry name" value="PKS_DH_N"/>
    <property type="match status" value="1"/>
</dbReference>
<evidence type="ECO:0000256" key="2">
    <source>
        <dbReference type="PROSITE-ProRule" id="PRU01363"/>
    </source>
</evidence>
<dbReference type="Gene3D" id="3.10.129.110">
    <property type="entry name" value="Polyketide synthase dehydratase"/>
    <property type="match status" value="1"/>
</dbReference>
<dbReference type="InterPro" id="IPR016035">
    <property type="entry name" value="Acyl_Trfase/lysoPLipase"/>
</dbReference>
<dbReference type="SMART" id="SM00826">
    <property type="entry name" value="PKS_DH"/>
    <property type="match status" value="1"/>
</dbReference>
<evidence type="ECO:0000259" key="4">
    <source>
        <dbReference type="PROSITE" id="PS52019"/>
    </source>
</evidence>
<organism evidence="5 6">
    <name type="scientific">Orchesella dallaii</name>
    <dbReference type="NCBI Taxonomy" id="48710"/>
    <lineage>
        <taxon>Eukaryota</taxon>
        <taxon>Metazoa</taxon>
        <taxon>Ecdysozoa</taxon>
        <taxon>Arthropoda</taxon>
        <taxon>Hexapoda</taxon>
        <taxon>Collembola</taxon>
        <taxon>Entomobryomorpha</taxon>
        <taxon>Entomobryoidea</taxon>
        <taxon>Orchesellidae</taxon>
        <taxon>Orchesellinae</taxon>
        <taxon>Orchesella</taxon>
    </lineage>
</organism>
<dbReference type="InterPro" id="IPR029063">
    <property type="entry name" value="SAM-dependent_MTases_sf"/>
</dbReference>
<keyword evidence="6" id="KW-1185">Reference proteome</keyword>
<evidence type="ECO:0000313" key="5">
    <source>
        <dbReference type="EMBL" id="CAL8085159.1"/>
    </source>
</evidence>
<dbReference type="InterPro" id="IPR016039">
    <property type="entry name" value="Thiolase-like"/>
</dbReference>
<feature type="active site" description="Proton donor; for dehydratase activity" evidence="2">
    <location>
        <position position="884"/>
    </location>
</feature>
<dbReference type="PANTHER" id="PTHR45681">
    <property type="entry name" value="POLYKETIDE SYNTHASE 44-RELATED"/>
    <property type="match status" value="1"/>
</dbReference>
<feature type="region of interest" description="C-terminal hotdog fold" evidence="2">
    <location>
        <begin position="826"/>
        <end position="967"/>
    </location>
</feature>
<dbReference type="InterPro" id="IPR036291">
    <property type="entry name" value="NAD(P)-bd_dom_sf"/>
</dbReference>
<proteinExistence type="predicted"/>
<dbReference type="CDD" id="cd02440">
    <property type="entry name" value="AdoMet_MTases"/>
    <property type="match status" value="1"/>
</dbReference>
<dbReference type="Gene3D" id="3.40.47.10">
    <property type="match status" value="1"/>
</dbReference>
<evidence type="ECO:0000256" key="1">
    <source>
        <dbReference type="ARBA" id="ARBA00022679"/>
    </source>
</evidence>
<comment type="caution">
    <text evidence="5">The sequence shown here is derived from an EMBL/GenBank/DDBJ whole genome shotgun (WGS) entry which is preliminary data.</text>
</comment>
<gene>
    <name evidence="5" type="ORF">ODALV1_LOCUS6023</name>
</gene>
<dbReference type="SUPFAM" id="SSF53901">
    <property type="entry name" value="Thiolase-like"/>
    <property type="match status" value="1"/>
</dbReference>
<dbReference type="PROSITE" id="PS52019">
    <property type="entry name" value="PKS_MFAS_DH"/>
    <property type="match status" value="1"/>
</dbReference>
<dbReference type="InterPro" id="IPR050444">
    <property type="entry name" value="Polyketide_Synthase"/>
</dbReference>
<dbReference type="Proteomes" id="UP001642540">
    <property type="component" value="Unassembled WGS sequence"/>
</dbReference>
<dbReference type="InterPro" id="IPR014030">
    <property type="entry name" value="Ketoacyl_synth_N"/>
</dbReference>
<feature type="region of interest" description="N-terminal hotdog fold" evidence="2">
    <location>
        <begin position="669"/>
        <end position="803"/>
    </location>
</feature>
<dbReference type="SUPFAM" id="SSF47336">
    <property type="entry name" value="ACP-like"/>
    <property type="match status" value="1"/>
</dbReference>
<feature type="active site" description="Proton acceptor; for dehydratase activity" evidence="2">
    <location>
        <position position="710"/>
    </location>
</feature>
<name>A0ABP1Q123_9HEXA</name>
<accession>A0ABP1Q123</accession>
<dbReference type="SUPFAM" id="SSF53335">
    <property type="entry name" value="S-adenosyl-L-methionine-dependent methyltransferases"/>
    <property type="match status" value="1"/>
</dbReference>
<dbReference type="InterPro" id="IPR049552">
    <property type="entry name" value="PKS_DH_N"/>
</dbReference>
<dbReference type="InterPro" id="IPR013217">
    <property type="entry name" value="Methyltransf_12"/>
</dbReference>
<dbReference type="InterPro" id="IPR042104">
    <property type="entry name" value="PKS_dehydratase_sf"/>
</dbReference>
<dbReference type="Gene3D" id="3.40.366.10">
    <property type="entry name" value="Malonyl-Coenzyme A Acyl Carrier Protein, domain 2"/>
    <property type="match status" value="2"/>
</dbReference>
<sequence>MVVIVEAEDVAGACLSAQVLKNNSSLPIVAFVDVTIMHKFNEELHQVFDEVTAAPPDETLLQAASVNRRDMFLLQILKMRTFSSVIVIQPGVLVFHSFEKILEEIKLVENGQEEWKVVGLQSNRKKFDEAVQILQDGGTFDIGLINAEITDSQHFASKKAISWSDLEYYTGEEIPFVDLNRDITVSQLSQMANEESTSYWKNVILRKLKLAIQSEFPTVDENSWIAIVGMGCRFPKANSVDEFWQVLTSGENTSSAPPSNRVEFSSDLRANFLSYVHMILQESPQIELDPQHNATKPGLHILALSAKTNAALDQLSEAFASFLGMETNEEKSLNDIAYTTNACRPHHPFRKSVFGRNKEELILQLNKSSSVPMKERKTDFVVGFIVHDQVTPSQLSNYRALYSTFPVFKMQMDFCDTLCQRVTSFSPLSCLLNNNIITNSEIPNSILSTKEWQFCSLSLTFSLYKLWESWGVKGSYVLGINFSNKIIKIESVASGSHETNLKQIFNFILNNTAPNELTSSPQLQPRVGFVSCVNGEERSCSNPSAALSELTTHGCNVFIEVGVEKIFGIWDDSIIPSSESKPLLLPAGVELLDGSLEGNGLRTIYSTLSTLYNAGYPIDWEGFYKYNSCTKVSLPHYPFQRKSIWFKGGKREEVPTQVIPRQIEFQLLHPLLGNYVSSPSTTTTTAQAQQRVLFENLLIAQHQAPYLTDHVFGSDVIFPGAGFLELAVAATCFNNGTGPYIIENFQVHQPLHISKFEGCSIKTTVENGTKITVEAGQGGGDQVLSTVWKQHASAMGSSSRTTLELELIEPTMGSQHDVNGIKIRCTEDQHGPANFYTGIGKFGLSFGERFQTLQRIYKREGELLADVSIPPDAAHYICHPLLSDVMLQSYMILKNPSLEALHVPISILKFVCHRRVSPQECSSREGLNFHVYCDEKEDTVYLLDSQGRSVATMISPQIKATTVDAMLAAAGIQASRSNSAPDNDMSRAIDTYEVVWKPATSFQMEGSLKIPIDSTDFTKLPSYHNLLKSLEFRNKFTSGEKLIFENVNRLCELYILKALFDMGWKPHLGKSIRFDELTKEFNITEVFIPAFRHYLSYLVNQGVMVEQGVSIYTIKTLPEEKEVVEDSIEKLRTALSKYGPIHSLHCCGSQLASILQGRVKGQQLLFEEGESGLTPADQIYKTNLYYRSSANAAPQIFFEVARHLWNPTNTPMLPRKLRILEVGGGTGVFTSEALSILSEEFIDYTYYFTDISTSFLKKAEAKFPSQQANSNIIYKTFNIEKSPLEQGLPPAYFDIVVGLDVLHVTKELQNALANIHSVLKPGGHLIIGETCKPIPEVDLSFGIVDGYWQFKDHDIRPSHCTLSADGWLSLLQESGFAGPSSKALLANNHMCVVVGTKSHPEKTHEVNNAAISTKMWLLLHDLDDKPEIIEGIVKRMMNLGRSLVPCCISEGVQNLSPHLKGRTADFEGVLCMFEGKDSFASTNCRAILDPLLLVSKFLIEKGGSRRLCVATFGLSTACKDTVVGNPSSATALGFLRCVKLEVPSLISKLVDLDPNENEREKMLDVLVQELWIGDDETELSYRNGVRYNRRLIATSPDTTQDYMPIQPGVQNYSVALPPSNLLTDLVYLPKTVDVAEEQNQVVVERVWMGLQGMVVSWGQWNAGLAENLELETFFPFTEAQGLAALETFFIDNRKAAVAGFLKFKEIILRIPAYQKTFLKDLSLEKHAGVSSVESVCSDHKVSLPDAYFKSEEKEEKEKLVRNFVRERISETLGVQPIEVEEDVKFSSMGLDSLLSIEFYNKLQSEMGDVHLGYIDMEEQGTVNQISDLILTRLEECGK</sequence>
<dbReference type="InterPro" id="IPR036736">
    <property type="entry name" value="ACP-like_sf"/>
</dbReference>
<dbReference type="InterPro" id="IPR049551">
    <property type="entry name" value="PKS_DH_C"/>
</dbReference>
<dbReference type="InterPro" id="IPR009081">
    <property type="entry name" value="PP-bd_ACP"/>
</dbReference>
<dbReference type="EMBL" id="CAXLJM020000019">
    <property type="protein sequence ID" value="CAL8085159.1"/>
    <property type="molecule type" value="Genomic_DNA"/>
</dbReference>
<keyword evidence="1" id="KW-0808">Transferase</keyword>
<dbReference type="Pfam" id="PF23297">
    <property type="entry name" value="ACP_SdgA_C"/>
    <property type="match status" value="1"/>
</dbReference>
<dbReference type="PANTHER" id="PTHR45681:SF6">
    <property type="entry name" value="POLYKETIDE SYNTHASE 37"/>
    <property type="match status" value="1"/>
</dbReference>
<protein>
    <recommendedName>
        <fullName evidence="7">Carrier domain-containing protein</fullName>
    </recommendedName>
</protein>
<dbReference type="InterPro" id="IPR020807">
    <property type="entry name" value="PKS_DH"/>
</dbReference>
<dbReference type="SUPFAM" id="SSF52151">
    <property type="entry name" value="FabD/lysophospholipase-like"/>
    <property type="match status" value="1"/>
</dbReference>
<dbReference type="PROSITE" id="PS50075">
    <property type="entry name" value="CARRIER"/>
    <property type="match status" value="1"/>
</dbReference>
<evidence type="ECO:0000313" key="6">
    <source>
        <dbReference type="Proteomes" id="UP001642540"/>
    </source>
</evidence>
<dbReference type="Gene3D" id="3.40.50.720">
    <property type="entry name" value="NAD(P)-binding Rossmann-like Domain"/>
    <property type="match status" value="1"/>
</dbReference>
<dbReference type="Gene3D" id="3.30.70.3290">
    <property type="match status" value="2"/>
</dbReference>
<dbReference type="Pfam" id="PF08242">
    <property type="entry name" value="Methyltransf_12"/>
    <property type="match status" value="1"/>
</dbReference>
<dbReference type="Pfam" id="PF00109">
    <property type="entry name" value="ketoacyl-synt"/>
    <property type="match status" value="1"/>
</dbReference>
<evidence type="ECO:0008006" key="7">
    <source>
        <dbReference type="Google" id="ProtNLM"/>
    </source>
</evidence>
<feature type="domain" description="Carrier" evidence="3">
    <location>
        <begin position="1758"/>
        <end position="1833"/>
    </location>
</feature>